<dbReference type="InterPro" id="IPR000719">
    <property type="entry name" value="Prot_kinase_dom"/>
</dbReference>
<dbReference type="Gene3D" id="3.30.200.20">
    <property type="entry name" value="Phosphorylase Kinase, domain 1"/>
    <property type="match status" value="1"/>
</dbReference>
<dbReference type="SUPFAM" id="SSF56112">
    <property type="entry name" value="Protein kinase-like (PK-like)"/>
    <property type="match status" value="1"/>
</dbReference>
<reference evidence="4" key="1">
    <citation type="submission" date="2021-02" db="EMBL/GenBank/DDBJ databases">
        <authorList>
            <person name="Dougan E. K."/>
            <person name="Rhodes N."/>
            <person name="Thang M."/>
            <person name="Chan C."/>
        </authorList>
    </citation>
    <scope>NUCLEOTIDE SEQUENCE</scope>
</reference>
<evidence type="ECO:0000256" key="2">
    <source>
        <dbReference type="SAM" id="MobiDB-lite"/>
    </source>
</evidence>
<dbReference type="AlphaFoldDB" id="A0A813ISV6"/>
<keyword evidence="1" id="KW-0547">Nucleotide-binding</keyword>
<dbReference type="GO" id="GO:0005524">
    <property type="term" value="F:ATP binding"/>
    <property type="evidence" value="ECO:0007669"/>
    <property type="project" value="UniProtKB-UniRule"/>
</dbReference>
<dbReference type="Proteomes" id="UP000626109">
    <property type="component" value="Unassembled WGS sequence"/>
</dbReference>
<evidence type="ECO:0000259" key="3">
    <source>
        <dbReference type="PROSITE" id="PS50011"/>
    </source>
</evidence>
<dbReference type="PANTHER" id="PTHR44167">
    <property type="entry name" value="OVARIAN-SPECIFIC SERINE/THREONINE-PROTEIN KINASE LOK-RELATED"/>
    <property type="match status" value="1"/>
</dbReference>
<dbReference type="GO" id="GO:0005737">
    <property type="term" value="C:cytoplasm"/>
    <property type="evidence" value="ECO:0007669"/>
    <property type="project" value="TreeGrafter"/>
</dbReference>
<feature type="domain" description="Protein kinase" evidence="3">
    <location>
        <begin position="68"/>
        <end position="426"/>
    </location>
</feature>
<dbReference type="GO" id="GO:0044773">
    <property type="term" value="P:mitotic DNA damage checkpoint signaling"/>
    <property type="evidence" value="ECO:0007669"/>
    <property type="project" value="TreeGrafter"/>
</dbReference>
<evidence type="ECO:0000313" key="5">
    <source>
        <dbReference type="Proteomes" id="UP000626109"/>
    </source>
</evidence>
<evidence type="ECO:0000256" key="1">
    <source>
        <dbReference type="PROSITE-ProRule" id="PRU10141"/>
    </source>
</evidence>
<evidence type="ECO:0000313" key="4">
    <source>
        <dbReference type="EMBL" id="CAE8657206.1"/>
    </source>
</evidence>
<feature type="binding site" evidence="1">
    <location>
        <position position="97"/>
    </location>
    <ligand>
        <name>ATP</name>
        <dbReference type="ChEBI" id="CHEBI:30616"/>
    </ligand>
</feature>
<dbReference type="PROSITE" id="PS00107">
    <property type="entry name" value="PROTEIN_KINASE_ATP"/>
    <property type="match status" value="1"/>
</dbReference>
<feature type="compositionally biased region" description="Polar residues" evidence="2">
    <location>
        <begin position="467"/>
        <end position="488"/>
    </location>
</feature>
<dbReference type="EMBL" id="CAJNNW010015004">
    <property type="protein sequence ID" value="CAE8657206.1"/>
    <property type="molecule type" value="Genomic_DNA"/>
</dbReference>
<dbReference type="InterPro" id="IPR011009">
    <property type="entry name" value="Kinase-like_dom_sf"/>
</dbReference>
<dbReference type="GO" id="GO:0005634">
    <property type="term" value="C:nucleus"/>
    <property type="evidence" value="ECO:0007669"/>
    <property type="project" value="TreeGrafter"/>
</dbReference>
<organism evidence="4 5">
    <name type="scientific">Polarella glacialis</name>
    <name type="common">Dinoflagellate</name>
    <dbReference type="NCBI Taxonomy" id="89957"/>
    <lineage>
        <taxon>Eukaryota</taxon>
        <taxon>Sar</taxon>
        <taxon>Alveolata</taxon>
        <taxon>Dinophyceae</taxon>
        <taxon>Suessiales</taxon>
        <taxon>Suessiaceae</taxon>
        <taxon>Polarella</taxon>
    </lineage>
</organism>
<protein>
    <recommendedName>
        <fullName evidence="3">Protein kinase domain-containing protein</fullName>
    </recommendedName>
</protein>
<dbReference type="Pfam" id="PF00069">
    <property type="entry name" value="Pkinase"/>
    <property type="match status" value="1"/>
</dbReference>
<dbReference type="PROSITE" id="PS50011">
    <property type="entry name" value="PROTEIN_KINASE_DOM"/>
    <property type="match status" value="1"/>
</dbReference>
<dbReference type="SMART" id="SM00220">
    <property type="entry name" value="S_TKc"/>
    <property type="match status" value="1"/>
</dbReference>
<comment type="caution">
    <text evidence="4">The sequence shown here is derived from an EMBL/GenBank/DDBJ whole genome shotgun (WGS) entry which is preliminary data.</text>
</comment>
<gene>
    <name evidence="4" type="ORF">PGLA2088_LOCUS12686</name>
</gene>
<name>A0A813ISV6_POLGL</name>
<dbReference type="Gene3D" id="1.10.510.10">
    <property type="entry name" value="Transferase(Phosphotransferase) domain 1"/>
    <property type="match status" value="1"/>
</dbReference>
<dbReference type="InterPro" id="IPR017441">
    <property type="entry name" value="Protein_kinase_ATP_BS"/>
</dbReference>
<dbReference type="GO" id="GO:0004674">
    <property type="term" value="F:protein serine/threonine kinase activity"/>
    <property type="evidence" value="ECO:0007669"/>
    <property type="project" value="TreeGrafter"/>
</dbReference>
<proteinExistence type="predicted"/>
<accession>A0A813ISV6</accession>
<feature type="region of interest" description="Disordered" evidence="2">
    <location>
        <begin position="447"/>
        <end position="488"/>
    </location>
</feature>
<keyword evidence="1" id="KW-0067">ATP-binding</keyword>
<dbReference type="PANTHER" id="PTHR44167:SF18">
    <property type="entry name" value="PROTEIN KINASE DOMAIN-CONTAINING PROTEIN"/>
    <property type="match status" value="1"/>
</dbReference>
<sequence>MWAIRFRHVAVIWKYLRSRSLLGSRVLDKPVCAQLLSAKAKGRALVQLALARMPRWTGKKIISSRYQISSKRILGEGSSAIVYEGLDLTKGASVAVKLYDSTTQLGITGFKQTVQVWSAIQSRAAQKEALFGRQISCNNDLVVEELKRSLCGEDAMSLSQVVAGLDISQSFVRLLDYSRDPENPSEPGMTANGMMYLVQELGGVSLEQELESCRERGEKMSAAELKDLLWALVCITWGMHSFGFVHMDIKPLNIVKFSTVDDPVIPIPASSVSTDKPQHMGAKPCVQWKLTDLDGASQAGGVLAVAETNYTPVYMPPEIALWVCEQAEEFATSRLMDVWSVGMCFMQAVLLGPMLEPRYLKLREQSDSDDKFLQWLACSLDPILDAHTQALLMAIDPQVCSLIERMLVKNPANRSCTAACLTHQYFKSHREALLQATAFRMLSEVDENKKEDPLPPPAEAVDRKQVTGVTDNVPRNQKLKPSQSCTVT</sequence>